<proteinExistence type="predicted"/>
<dbReference type="PANTHER" id="PTHR30231">
    <property type="entry name" value="DNA POLYMERASE III SUBUNIT EPSILON"/>
    <property type="match status" value="1"/>
</dbReference>
<dbReference type="GO" id="GO:0003676">
    <property type="term" value="F:nucleic acid binding"/>
    <property type="evidence" value="ECO:0007669"/>
    <property type="project" value="InterPro"/>
</dbReference>
<dbReference type="Gene3D" id="3.30.420.10">
    <property type="entry name" value="Ribonuclease H-like superfamily/Ribonuclease H"/>
    <property type="match status" value="1"/>
</dbReference>
<dbReference type="SUPFAM" id="SSF53098">
    <property type="entry name" value="Ribonuclease H-like"/>
    <property type="match status" value="1"/>
</dbReference>
<dbReference type="InterPro" id="IPR012337">
    <property type="entry name" value="RNaseH-like_sf"/>
</dbReference>
<dbReference type="RefSeq" id="WP_306760688.1">
    <property type="nucleotide sequence ID" value="NZ_CP118224.1"/>
</dbReference>
<dbReference type="AlphaFoldDB" id="A0AA50KL34"/>
<keyword evidence="3 5" id="KW-0269">Exonuclease</keyword>
<dbReference type="EMBL" id="CP118224">
    <property type="protein sequence ID" value="WMC09493.1"/>
    <property type="molecule type" value="Genomic_DNA"/>
</dbReference>
<evidence type="ECO:0000259" key="4">
    <source>
        <dbReference type="SMART" id="SM00479"/>
    </source>
</evidence>
<keyword evidence="2" id="KW-0378">Hydrolase</keyword>
<dbReference type="Pfam" id="PF00929">
    <property type="entry name" value="RNase_T"/>
    <property type="match status" value="1"/>
</dbReference>
<evidence type="ECO:0000313" key="6">
    <source>
        <dbReference type="Proteomes" id="UP001223802"/>
    </source>
</evidence>
<dbReference type="GO" id="GO:0006259">
    <property type="term" value="P:DNA metabolic process"/>
    <property type="evidence" value="ECO:0007669"/>
    <property type="project" value="UniProtKB-ARBA"/>
</dbReference>
<sequence>MHTPPINQHGLLLPLHLTSLGHDPNIIYLDCESTGLGPTAEPVEIGIYSDAGEILLDTLVRPVNHERWDEAQAIHHISPEMVRDAPTLAELEPTLTQIIQGKKLVIYNSAYDVKVVGDPCLTSFSIHCAMKAYAPLHGEWNERYQSYKWCKLTVAAEELGHVWEGDAHRAIHDCMATRTVWRHVLEHRWAQAQSQVSH</sequence>
<dbReference type="SMART" id="SM00479">
    <property type="entry name" value="EXOIII"/>
    <property type="match status" value="1"/>
</dbReference>
<evidence type="ECO:0000256" key="1">
    <source>
        <dbReference type="ARBA" id="ARBA00022722"/>
    </source>
</evidence>
<evidence type="ECO:0000256" key="3">
    <source>
        <dbReference type="ARBA" id="ARBA00022839"/>
    </source>
</evidence>
<name>A0AA50KL34_9GAMM</name>
<evidence type="ECO:0000256" key="2">
    <source>
        <dbReference type="ARBA" id="ARBA00022801"/>
    </source>
</evidence>
<dbReference type="GO" id="GO:0008408">
    <property type="term" value="F:3'-5' exonuclease activity"/>
    <property type="evidence" value="ECO:0007669"/>
    <property type="project" value="TreeGrafter"/>
</dbReference>
<protein>
    <submittedName>
        <fullName evidence="5">3'-5' exonuclease</fullName>
    </submittedName>
</protein>
<feature type="domain" description="Exonuclease" evidence="4">
    <location>
        <begin position="25"/>
        <end position="190"/>
    </location>
</feature>
<dbReference type="InterPro" id="IPR013520">
    <property type="entry name" value="Ribonucl_H"/>
</dbReference>
<accession>A0AA50KL34</accession>
<gene>
    <name evidence="5" type="ORF">PU634_10235</name>
</gene>
<reference evidence="5 6" key="1">
    <citation type="submission" date="2023-02" db="EMBL/GenBank/DDBJ databases">
        <title>Complete genome sequence of a novel bacterium Oceanimonas sp. NTOU-MSR1 isolated from marine coast sediment.</title>
        <authorList>
            <person name="Yang H.-T."/>
            <person name="Chen Y.-L."/>
            <person name="Ho Y.-N."/>
        </authorList>
    </citation>
    <scope>NUCLEOTIDE SEQUENCE [LARGE SCALE GENOMIC DNA]</scope>
    <source>
        <strain evidence="5 6">NTOU-MSR1</strain>
    </source>
</reference>
<keyword evidence="1" id="KW-0540">Nuclease</keyword>
<dbReference type="InterPro" id="IPR036397">
    <property type="entry name" value="RNaseH_sf"/>
</dbReference>
<organism evidence="5 6">
    <name type="scientific">Oceanimonas pelagia</name>
    <dbReference type="NCBI Taxonomy" id="3028314"/>
    <lineage>
        <taxon>Bacteria</taxon>
        <taxon>Pseudomonadati</taxon>
        <taxon>Pseudomonadota</taxon>
        <taxon>Gammaproteobacteria</taxon>
        <taxon>Aeromonadales</taxon>
        <taxon>Aeromonadaceae</taxon>
        <taxon>Oceanimonas</taxon>
    </lineage>
</organism>
<dbReference type="CDD" id="cd06127">
    <property type="entry name" value="DEDDh"/>
    <property type="match status" value="1"/>
</dbReference>
<keyword evidence="6" id="KW-1185">Reference proteome</keyword>
<dbReference type="KEGG" id="ope:PU634_10235"/>
<evidence type="ECO:0000313" key="5">
    <source>
        <dbReference type="EMBL" id="WMC09493.1"/>
    </source>
</evidence>
<dbReference type="Proteomes" id="UP001223802">
    <property type="component" value="Chromosome"/>
</dbReference>
<dbReference type="PANTHER" id="PTHR30231:SF4">
    <property type="entry name" value="PROTEIN NEN2"/>
    <property type="match status" value="1"/>
</dbReference>